<dbReference type="InterPro" id="IPR016192">
    <property type="entry name" value="APOBEC/CMP_deaminase_Zn-bd"/>
</dbReference>
<dbReference type="GO" id="GO:0004126">
    <property type="term" value="F:cytidine deaminase activity"/>
    <property type="evidence" value="ECO:0007669"/>
    <property type="project" value="UniProtKB-EC"/>
</dbReference>
<sequence>MKDSVIKEAIAMRKRAVAPYSNYTVGAAVLTESGEIIGGCNVESSSYGLTCCAERIAIYNAISAGYKKFNALAVATDNGGKPCGACRQVIWDICGDIKIHIADGDGNLLETTSLDLLPDAFDEDMLP</sequence>
<dbReference type="PROSITE" id="PS51747">
    <property type="entry name" value="CYT_DCMP_DEAMINASES_2"/>
    <property type="match status" value="1"/>
</dbReference>
<comment type="catalytic activity">
    <reaction evidence="9">
        <text>cytidine + H2O + H(+) = uridine + NH4(+)</text>
        <dbReference type="Rhea" id="RHEA:16069"/>
        <dbReference type="ChEBI" id="CHEBI:15377"/>
        <dbReference type="ChEBI" id="CHEBI:15378"/>
        <dbReference type="ChEBI" id="CHEBI:16704"/>
        <dbReference type="ChEBI" id="CHEBI:17562"/>
        <dbReference type="ChEBI" id="CHEBI:28938"/>
        <dbReference type="EC" id="3.5.4.5"/>
    </reaction>
</comment>
<evidence type="ECO:0000256" key="8">
    <source>
        <dbReference type="ARBA" id="ARBA00032005"/>
    </source>
</evidence>
<gene>
    <name evidence="11" type="ORF">MGWOODY_Mmi566</name>
</gene>
<dbReference type="CDD" id="cd01283">
    <property type="entry name" value="cytidine_deaminase"/>
    <property type="match status" value="1"/>
</dbReference>
<keyword evidence="5" id="KW-0479">Metal-binding</keyword>
<dbReference type="GO" id="GO:0042802">
    <property type="term" value="F:identical protein binding"/>
    <property type="evidence" value="ECO:0007669"/>
    <property type="project" value="UniProtKB-ARBA"/>
</dbReference>
<dbReference type="EC" id="3.5.4.5" evidence="4"/>
<evidence type="ECO:0000256" key="1">
    <source>
        <dbReference type="ARBA" id="ARBA00001947"/>
    </source>
</evidence>
<comment type="similarity">
    <text evidence="3">Belongs to the cytidine and deoxycytidylate deaminase family.</text>
</comment>
<name>A0A160VHC6_9ZZZZ</name>
<dbReference type="SUPFAM" id="SSF53927">
    <property type="entry name" value="Cytidine deaminase-like"/>
    <property type="match status" value="1"/>
</dbReference>
<dbReference type="Pfam" id="PF00383">
    <property type="entry name" value="dCMP_cyt_deam_1"/>
    <property type="match status" value="1"/>
</dbReference>
<feature type="domain" description="CMP/dCMP-type deaminase" evidence="10">
    <location>
        <begin position="1"/>
        <end position="124"/>
    </location>
</feature>
<evidence type="ECO:0000256" key="6">
    <source>
        <dbReference type="ARBA" id="ARBA00022801"/>
    </source>
</evidence>
<dbReference type="FunFam" id="3.40.140.10:FF:000008">
    <property type="entry name" value="Cytidine deaminase"/>
    <property type="match status" value="1"/>
</dbReference>
<dbReference type="EMBL" id="FAXC01000062">
    <property type="protein sequence ID" value="CUV08424.1"/>
    <property type="molecule type" value="Genomic_DNA"/>
</dbReference>
<evidence type="ECO:0000256" key="4">
    <source>
        <dbReference type="ARBA" id="ARBA00012783"/>
    </source>
</evidence>
<evidence type="ECO:0000256" key="5">
    <source>
        <dbReference type="ARBA" id="ARBA00022723"/>
    </source>
</evidence>
<evidence type="ECO:0000256" key="3">
    <source>
        <dbReference type="ARBA" id="ARBA00006576"/>
    </source>
</evidence>
<evidence type="ECO:0000256" key="9">
    <source>
        <dbReference type="ARBA" id="ARBA00049558"/>
    </source>
</evidence>
<keyword evidence="6 11" id="KW-0378">Hydrolase</keyword>
<dbReference type="NCBIfam" id="NF004064">
    <property type="entry name" value="PRK05578.1"/>
    <property type="match status" value="1"/>
</dbReference>
<dbReference type="InterPro" id="IPR050202">
    <property type="entry name" value="Cyt/Deoxycyt_deaminase"/>
</dbReference>
<dbReference type="InterPro" id="IPR016193">
    <property type="entry name" value="Cytidine_deaminase-like"/>
</dbReference>
<dbReference type="PANTHER" id="PTHR11644">
    <property type="entry name" value="CYTIDINE DEAMINASE"/>
    <property type="match status" value="1"/>
</dbReference>
<comment type="cofactor">
    <cofactor evidence="1">
        <name>Zn(2+)</name>
        <dbReference type="ChEBI" id="CHEBI:29105"/>
    </cofactor>
</comment>
<reference evidence="11" key="1">
    <citation type="submission" date="2015-10" db="EMBL/GenBank/DDBJ databases">
        <authorList>
            <person name="Gilbert D.G."/>
        </authorList>
    </citation>
    <scope>NUCLEOTIDE SEQUENCE</scope>
</reference>
<evidence type="ECO:0000256" key="2">
    <source>
        <dbReference type="ARBA" id="ARBA00003949"/>
    </source>
</evidence>
<dbReference type="GO" id="GO:0072527">
    <property type="term" value="P:pyrimidine-containing compound metabolic process"/>
    <property type="evidence" value="ECO:0007669"/>
    <property type="project" value="UniProtKB-ARBA"/>
</dbReference>
<organism evidence="11">
    <name type="scientific">hydrothermal vent metagenome</name>
    <dbReference type="NCBI Taxonomy" id="652676"/>
    <lineage>
        <taxon>unclassified sequences</taxon>
        <taxon>metagenomes</taxon>
        <taxon>ecological metagenomes</taxon>
    </lineage>
</organism>
<dbReference type="PROSITE" id="PS00903">
    <property type="entry name" value="CYT_DCMP_DEAMINASES_1"/>
    <property type="match status" value="1"/>
</dbReference>
<evidence type="ECO:0000313" key="11">
    <source>
        <dbReference type="EMBL" id="CUV08424.1"/>
    </source>
</evidence>
<dbReference type="NCBIfam" id="TIGR01354">
    <property type="entry name" value="cyt_deam_tetra"/>
    <property type="match status" value="1"/>
</dbReference>
<dbReference type="PANTHER" id="PTHR11644:SF2">
    <property type="entry name" value="CYTIDINE DEAMINASE"/>
    <property type="match status" value="1"/>
</dbReference>
<evidence type="ECO:0000256" key="7">
    <source>
        <dbReference type="ARBA" id="ARBA00022833"/>
    </source>
</evidence>
<dbReference type="GO" id="GO:0008270">
    <property type="term" value="F:zinc ion binding"/>
    <property type="evidence" value="ECO:0007669"/>
    <property type="project" value="InterPro"/>
</dbReference>
<accession>A0A160VHC6</accession>
<protein>
    <recommendedName>
        <fullName evidence="4">cytidine deaminase</fullName>
        <ecNumber evidence="4">3.5.4.5</ecNumber>
    </recommendedName>
    <alternativeName>
        <fullName evidence="8">Cytidine aminohydrolase</fullName>
    </alternativeName>
</protein>
<proteinExistence type="inferred from homology"/>
<dbReference type="GO" id="GO:0055086">
    <property type="term" value="P:nucleobase-containing small molecule metabolic process"/>
    <property type="evidence" value="ECO:0007669"/>
    <property type="project" value="UniProtKB-ARBA"/>
</dbReference>
<keyword evidence="7" id="KW-0862">Zinc</keyword>
<dbReference type="AlphaFoldDB" id="A0A160VHC6"/>
<dbReference type="InterPro" id="IPR002125">
    <property type="entry name" value="CMP_dCMP_dom"/>
</dbReference>
<dbReference type="GO" id="GO:0005829">
    <property type="term" value="C:cytosol"/>
    <property type="evidence" value="ECO:0007669"/>
    <property type="project" value="TreeGrafter"/>
</dbReference>
<dbReference type="InterPro" id="IPR006262">
    <property type="entry name" value="Cyt_deam_tetra"/>
</dbReference>
<dbReference type="Gene3D" id="3.40.140.10">
    <property type="entry name" value="Cytidine Deaminase, domain 2"/>
    <property type="match status" value="1"/>
</dbReference>
<comment type="function">
    <text evidence="2">This enzyme scavenges exogenous and endogenous cytidine and 2'-deoxycytidine for UMP synthesis.</text>
</comment>
<evidence type="ECO:0000259" key="10">
    <source>
        <dbReference type="PROSITE" id="PS51747"/>
    </source>
</evidence>